<dbReference type="EMBL" id="VUAA01000028">
    <property type="protein sequence ID" value="KAA1253093.1"/>
    <property type="molecule type" value="Genomic_DNA"/>
</dbReference>
<protein>
    <submittedName>
        <fullName evidence="1">Uncharacterized protein</fullName>
    </submittedName>
</protein>
<sequence length="304" mass="34046">MNYITRQYQLIGSVSGETVFSDFESAKKSLEQNSDDTLVSKKQNCALMEMTNGVYSKAFQFNKGELVEGSVALTPFRLLDSESVELVKLIKFEDTVDTVNADFSHGETGVYKVTVVPAFSQTSDIAMSQLKEQAKTLGKELPCVEYDWSQAISGNTPVDQKVFMLFLHDCETGMPISFAEVHLQVSEGCSIFNKSKMKSDVNLPKLSVNLVCSFVLPEYADMEVNKLLGLGIRSMLKGAFDSNKTNYAALHERFGRINLQVNAFEDNIHDLEFAEIASDRMNMTLCFSLMEMNLEINDTKLMIF</sequence>
<name>A0A5Q6PE15_VIBCL</name>
<accession>A0A5Q6PE15</accession>
<evidence type="ECO:0000313" key="1">
    <source>
        <dbReference type="EMBL" id="KAA1253093.1"/>
    </source>
</evidence>
<dbReference type="Proteomes" id="UP000323225">
    <property type="component" value="Unassembled WGS sequence"/>
</dbReference>
<organism evidence="1 2">
    <name type="scientific">Vibrio cholerae</name>
    <dbReference type="NCBI Taxonomy" id="666"/>
    <lineage>
        <taxon>Bacteria</taxon>
        <taxon>Pseudomonadati</taxon>
        <taxon>Pseudomonadota</taxon>
        <taxon>Gammaproteobacteria</taxon>
        <taxon>Vibrionales</taxon>
        <taxon>Vibrionaceae</taxon>
        <taxon>Vibrio</taxon>
    </lineage>
</organism>
<proteinExistence type="predicted"/>
<gene>
    <name evidence="1" type="ORF">F0M16_19315</name>
</gene>
<dbReference type="AlphaFoldDB" id="A0A5Q6PE15"/>
<comment type="caution">
    <text evidence="1">The sequence shown here is derived from an EMBL/GenBank/DDBJ whole genome shotgun (WGS) entry which is preliminary data.</text>
</comment>
<reference evidence="1 2" key="1">
    <citation type="submission" date="2019-09" db="EMBL/GenBank/DDBJ databases">
        <authorList>
            <person name="Kritzky A."/>
            <person name="Schelkanova E.Y."/>
            <person name="Alkhova Z.V."/>
            <person name="Smirnova N.I."/>
        </authorList>
    </citation>
    <scope>NUCLEOTIDE SEQUENCE [LARGE SCALE GENOMIC DNA]</scope>
    <source>
        <strain evidence="1 2">M1526</strain>
    </source>
</reference>
<evidence type="ECO:0000313" key="2">
    <source>
        <dbReference type="Proteomes" id="UP000323225"/>
    </source>
</evidence>